<name>A0A537IKT8_9BACT</name>
<comment type="caution">
    <text evidence="1">The sequence shown here is derived from an EMBL/GenBank/DDBJ whole genome shotgun (WGS) entry which is preliminary data.</text>
</comment>
<dbReference type="SUPFAM" id="SSF52096">
    <property type="entry name" value="ClpP/crotonase"/>
    <property type="match status" value="1"/>
</dbReference>
<gene>
    <name evidence="1" type="ORF">E6H05_12310</name>
</gene>
<accession>A0A537IKT8</accession>
<dbReference type="Proteomes" id="UP000318834">
    <property type="component" value="Unassembled WGS sequence"/>
</dbReference>
<organism evidence="1 2">
    <name type="scientific">Candidatus Segetimicrobium genomatis</name>
    <dbReference type="NCBI Taxonomy" id="2569760"/>
    <lineage>
        <taxon>Bacteria</taxon>
        <taxon>Bacillati</taxon>
        <taxon>Candidatus Sysuimicrobiota</taxon>
        <taxon>Candidatus Sysuimicrobiia</taxon>
        <taxon>Candidatus Sysuimicrobiales</taxon>
        <taxon>Candidatus Segetimicrobiaceae</taxon>
        <taxon>Candidatus Segetimicrobium</taxon>
    </lineage>
</organism>
<dbReference type="InterPro" id="IPR029045">
    <property type="entry name" value="ClpP/crotonase-like_dom_sf"/>
</dbReference>
<dbReference type="EMBL" id="VBAP01000107">
    <property type="protein sequence ID" value="TMI71546.1"/>
    <property type="molecule type" value="Genomic_DNA"/>
</dbReference>
<reference evidence="1 2" key="1">
    <citation type="journal article" date="2019" name="Nat. Microbiol.">
        <title>Mediterranean grassland soil C-N compound turnover is dependent on rainfall and depth, and is mediated by genomically divergent microorganisms.</title>
        <authorList>
            <person name="Diamond S."/>
            <person name="Andeer P.F."/>
            <person name="Li Z."/>
            <person name="Crits-Christoph A."/>
            <person name="Burstein D."/>
            <person name="Anantharaman K."/>
            <person name="Lane K.R."/>
            <person name="Thomas B.C."/>
            <person name="Pan C."/>
            <person name="Northen T.R."/>
            <person name="Banfield J.F."/>
        </authorList>
    </citation>
    <scope>NUCLEOTIDE SEQUENCE [LARGE SCALE GENOMIC DNA]</scope>
    <source>
        <strain evidence="1">NP_8</strain>
    </source>
</reference>
<proteinExistence type="predicted"/>
<dbReference type="Gene3D" id="3.90.226.10">
    <property type="entry name" value="2-enoyl-CoA Hydratase, Chain A, domain 1"/>
    <property type="match status" value="1"/>
</dbReference>
<evidence type="ECO:0000313" key="2">
    <source>
        <dbReference type="Proteomes" id="UP000318834"/>
    </source>
</evidence>
<feature type="non-terminal residue" evidence="1">
    <location>
        <position position="1"/>
    </location>
</feature>
<dbReference type="AlphaFoldDB" id="A0A537IKT8"/>
<protein>
    <submittedName>
        <fullName evidence="1">Peptidase S41</fullName>
    </submittedName>
</protein>
<sequence length="42" mass="4281">GKALNPVTGTDWEGVGVAPDVKVPARGALSTAQGLLREKLAH</sequence>
<evidence type="ECO:0000313" key="1">
    <source>
        <dbReference type="EMBL" id="TMI71546.1"/>
    </source>
</evidence>